<gene>
    <name evidence="2" type="ORF">OAUR00152_LOCUS26442</name>
</gene>
<protein>
    <recommendedName>
        <fullName evidence="3">PDZ domain-containing protein</fullName>
    </recommendedName>
</protein>
<feature type="coiled-coil region" evidence="1">
    <location>
        <begin position="75"/>
        <end position="112"/>
    </location>
</feature>
<proteinExistence type="predicted"/>
<reference evidence="2" key="1">
    <citation type="submission" date="2021-01" db="EMBL/GenBank/DDBJ databases">
        <authorList>
            <person name="Corre E."/>
            <person name="Pelletier E."/>
            <person name="Niang G."/>
            <person name="Scheremetjew M."/>
            <person name="Finn R."/>
            <person name="Kale V."/>
            <person name="Holt S."/>
            <person name="Cochrane G."/>
            <person name="Meng A."/>
            <person name="Brown T."/>
            <person name="Cohen L."/>
        </authorList>
    </citation>
    <scope>NUCLEOTIDE SEQUENCE</scope>
    <source>
        <strain evidence="2">Isolate 1302-5</strain>
    </source>
</reference>
<dbReference type="AlphaFoldDB" id="A0A7S4JDN6"/>
<keyword evidence="1" id="KW-0175">Coiled coil</keyword>
<evidence type="ECO:0000313" key="2">
    <source>
        <dbReference type="EMBL" id="CAE2260372.1"/>
    </source>
</evidence>
<accession>A0A7S4JDN6</accession>
<organism evidence="2">
    <name type="scientific">Odontella aurita</name>
    <dbReference type="NCBI Taxonomy" id="265563"/>
    <lineage>
        <taxon>Eukaryota</taxon>
        <taxon>Sar</taxon>
        <taxon>Stramenopiles</taxon>
        <taxon>Ochrophyta</taxon>
        <taxon>Bacillariophyta</taxon>
        <taxon>Mediophyceae</taxon>
        <taxon>Biddulphiophycidae</taxon>
        <taxon>Eupodiscales</taxon>
        <taxon>Odontellaceae</taxon>
        <taxon>Odontella</taxon>
    </lineage>
</organism>
<name>A0A7S4JDN6_9STRA</name>
<evidence type="ECO:0008006" key="3">
    <source>
        <dbReference type="Google" id="ProtNLM"/>
    </source>
</evidence>
<sequence length="263" mass="29187">MVLAIVAFLKSRRAFVLAVAGLQLYSMQNAFAFVEPILRKAPDSRVPPAFHFSVGFTTSNALNMLPGDSNPEDEARKLREQAELLRREVEDVERQKQEVARVEREEEEKIESQKRDTRLRYSTEVPILKGDGTTVMERVDFPPRIAGGKSRIKACQASLPLGIILGESEDLPGMICVDEVASGSNGEAAGVQKGDVLRACTACQVTMETPTWQLLAGGIGQPKTKRFMFSVDGRPFEEIMDAVASNRMDPEERPAYLVLERMD</sequence>
<dbReference type="EMBL" id="HBKQ01038273">
    <property type="protein sequence ID" value="CAE2260372.1"/>
    <property type="molecule type" value="Transcribed_RNA"/>
</dbReference>
<evidence type="ECO:0000256" key="1">
    <source>
        <dbReference type="SAM" id="Coils"/>
    </source>
</evidence>